<sequence>MHAPLAVAAGRRLVRWLAYTLFQLALVLAFLLHSLTGLWSPFRRKIREAEPPAAAHRLSLPRSA</sequence>
<keyword evidence="1" id="KW-0812">Transmembrane</keyword>
<reference evidence="2 3" key="1">
    <citation type="submission" date="2019-04" db="EMBL/GenBank/DDBJ databases">
        <authorList>
            <person name="Feng G."/>
            <person name="Zhang J."/>
            <person name="Zhu H."/>
        </authorList>
    </citation>
    <scope>NUCLEOTIDE SEQUENCE [LARGE SCALE GENOMIC DNA]</scope>
    <source>
        <strain evidence="2 3">JCM 17223</strain>
    </source>
</reference>
<comment type="caution">
    <text evidence="2">The sequence shown here is derived from an EMBL/GenBank/DDBJ whole genome shotgun (WGS) entry which is preliminary data.</text>
</comment>
<dbReference type="RefSeq" id="WP_135497522.1">
    <property type="nucleotide sequence ID" value="NZ_SRLD01000016.1"/>
</dbReference>
<protein>
    <submittedName>
        <fullName evidence="2">Uncharacterized protein</fullName>
    </submittedName>
</protein>
<keyword evidence="3" id="KW-1185">Reference proteome</keyword>
<evidence type="ECO:0000313" key="2">
    <source>
        <dbReference type="EMBL" id="TGE16383.1"/>
    </source>
</evidence>
<keyword evidence="1" id="KW-0472">Membrane</keyword>
<dbReference type="EMBL" id="SRLD01000016">
    <property type="protein sequence ID" value="TGE16383.1"/>
    <property type="molecule type" value="Genomic_DNA"/>
</dbReference>
<accession>A0A4Z0PLN7</accession>
<dbReference type="Proteomes" id="UP000297739">
    <property type="component" value="Unassembled WGS sequence"/>
</dbReference>
<evidence type="ECO:0000313" key="3">
    <source>
        <dbReference type="Proteomes" id="UP000297739"/>
    </source>
</evidence>
<gene>
    <name evidence="2" type="ORF">E5J99_09660</name>
</gene>
<dbReference type="AlphaFoldDB" id="A0A4Z0PLN7"/>
<feature type="transmembrane region" description="Helical" evidence="1">
    <location>
        <begin position="16"/>
        <end position="39"/>
    </location>
</feature>
<proteinExistence type="predicted"/>
<organism evidence="2 3">
    <name type="scientific">Hymenobacter elongatus</name>
    <dbReference type="NCBI Taxonomy" id="877208"/>
    <lineage>
        <taxon>Bacteria</taxon>
        <taxon>Pseudomonadati</taxon>
        <taxon>Bacteroidota</taxon>
        <taxon>Cytophagia</taxon>
        <taxon>Cytophagales</taxon>
        <taxon>Hymenobacteraceae</taxon>
        <taxon>Hymenobacter</taxon>
    </lineage>
</organism>
<keyword evidence="1" id="KW-1133">Transmembrane helix</keyword>
<evidence type="ECO:0000256" key="1">
    <source>
        <dbReference type="SAM" id="Phobius"/>
    </source>
</evidence>
<name>A0A4Z0PLN7_9BACT</name>